<accession>A0A8H2W600</accession>
<reference evidence="2" key="1">
    <citation type="submission" date="2020-10" db="EMBL/GenBank/DDBJ databases">
        <authorList>
            <person name="Kusch S."/>
        </authorList>
    </citation>
    <scope>NUCLEOTIDE SEQUENCE</scope>
    <source>
        <strain evidence="2">SwB9</strain>
    </source>
</reference>
<dbReference type="OrthoDB" id="3551483at2759"/>
<sequence>MSREENPTLKVLFDTGFALSQAISRRMVSSEPVSRSSRWDNALDYANGEERVSGSARVGSSLTGFCSPKIFGIAEASSPIDTPRPVKTKVSSPATQLLNDFFAEIDQIDTSESIDASYVNVLLPGYCQARERARAGSRHKSRLRVKTSSNMNSPNVPDEPPTSPSPTHSWNQSFSYSRPHVNSEEDLQELASRFQEIHTRNSESINADTKSLSNSLPNLRRRTFSNSSKVYDEEFRDVLKREKEFFESSPSFIASQMPGITGSQMQKQIPRLIVSNSVCVEEEKEGEKNAIEILEALFGELEDRENGSSEDEWKSAEEIIEGVENKGGDKGRAKAVNNTFRNNVATEGVDDIDTEMGYNRLKDKKHDHNIDKSSEINFLDQEAETEVRQYSALTQQYIANGSSSKKLDSLIEKYVEDQAQLQPRTSDEIEVVPLSEFGGKEKRKWAQNPEDIDLHKDLSSIKGPQKISDNPSAAEQDQHDDGRESSDTSSSAIYHDTADDQNITADSISKSTSITSIDNSSTSSISTTSTNYGTGEQKDPQFEMAALATGVLIASLWMIERKIRSFYV</sequence>
<proteinExistence type="predicted"/>
<gene>
    <name evidence="2" type="ORF">SCLTRI_LOCUS9860</name>
</gene>
<keyword evidence="3" id="KW-1185">Reference proteome</keyword>
<dbReference type="EMBL" id="CAJHIA010000036">
    <property type="protein sequence ID" value="CAD6453028.1"/>
    <property type="molecule type" value="Genomic_DNA"/>
</dbReference>
<protein>
    <submittedName>
        <fullName evidence="2">Bdd9afe5-57c2-4976-8a7a-1d6754b27e91</fullName>
    </submittedName>
</protein>
<evidence type="ECO:0000256" key="1">
    <source>
        <dbReference type="SAM" id="MobiDB-lite"/>
    </source>
</evidence>
<feature type="region of interest" description="Disordered" evidence="1">
    <location>
        <begin position="440"/>
        <end position="537"/>
    </location>
</feature>
<feature type="compositionally biased region" description="Basic residues" evidence="1">
    <location>
        <begin position="135"/>
        <end position="145"/>
    </location>
</feature>
<organism evidence="2 3">
    <name type="scientific">Sclerotinia trifoliorum</name>
    <dbReference type="NCBI Taxonomy" id="28548"/>
    <lineage>
        <taxon>Eukaryota</taxon>
        <taxon>Fungi</taxon>
        <taxon>Dikarya</taxon>
        <taxon>Ascomycota</taxon>
        <taxon>Pezizomycotina</taxon>
        <taxon>Leotiomycetes</taxon>
        <taxon>Helotiales</taxon>
        <taxon>Sclerotiniaceae</taxon>
        <taxon>Sclerotinia</taxon>
    </lineage>
</organism>
<evidence type="ECO:0000313" key="3">
    <source>
        <dbReference type="Proteomes" id="UP000624404"/>
    </source>
</evidence>
<name>A0A8H2W600_9HELO</name>
<feature type="compositionally biased region" description="Polar residues" evidence="1">
    <location>
        <begin position="165"/>
        <end position="176"/>
    </location>
</feature>
<feature type="compositionally biased region" description="Basic and acidic residues" evidence="1">
    <location>
        <begin position="476"/>
        <end position="486"/>
    </location>
</feature>
<feature type="compositionally biased region" description="Low complexity" evidence="1">
    <location>
        <begin position="503"/>
        <end position="530"/>
    </location>
</feature>
<evidence type="ECO:0000313" key="2">
    <source>
        <dbReference type="EMBL" id="CAD6453028.1"/>
    </source>
</evidence>
<dbReference type="Proteomes" id="UP000624404">
    <property type="component" value="Unassembled WGS sequence"/>
</dbReference>
<comment type="caution">
    <text evidence="2">The sequence shown here is derived from an EMBL/GenBank/DDBJ whole genome shotgun (WGS) entry which is preliminary data.</text>
</comment>
<feature type="compositionally biased region" description="Polar residues" evidence="1">
    <location>
        <begin position="146"/>
        <end position="155"/>
    </location>
</feature>
<feature type="region of interest" description="Disordered" evidence="1">
    <location>
        <begin position="131"/>
        <end position="182"/>
    </location>
</feature>
<dbReference type="AlphaFoldDB" id="A0A8H2W600"/>